<keyword evidence="4 5" id="KW-0472">Membrane</keyword>
<evidence type="ECO:0000256" key="3">
    <source>
        <dbReference type="ARBA" id="ARBA00022989"/>
    </source>
</evidence>
<keyword evidence="6" id="KW-0808">Transferase</keyword>
<dbReference type="InterPro" id="IPR050475">
    <property type="entry name" value="Prenyltransferase_related"/>
</dbReference>
<dbReference type="AlphaFoldDB" id="A0A550CV25"/>
<dbReference type="Pfam" id="PF01040">
    <property type="entry name" value="UbiA"/>
    <property type="match status" value="1"/>
</dbReference>
<dbReference type="Gene3D" id="1.10.357.140">
    <property type="entry name" value="UbiA prenyltransferase"/>
    <property type="match status" value="1"/>
</dbReference>
<evidence type="ECO:0000256" key="2">
    <source>
        <dbReference type="ARBA" id="ARBA00022692"/>
    </source>
</evidence>
<name>A0A550CV25_9AGAR</name>
<dbReference type="GO" id="GO:0016020">
    <property type="term" value="C:membrane"/>
    <property type="evidence" value="ECO:0007669"/>
    <property type="project" value="UniProtKB-SubCell"/>
</dbReference>
<accession>A0A550CV25</accession>
<evidence type="ECO:0000313" key="6">
    <source>
        <dbReference type="EMBL" id="TRM68641.1"/>
    </source>
</evidence>
<comment type="caution">
    <text evidence="6">The sequence shown here is derived from an EMBL/GenBank/DDBJ whole genome shotgun (WGS) entry which is preliminary data.</text>
</comment>
<dbReference type="OrthoDB" id="434972at2759"/>
<dbReference type="InterPro" id="IPR044878">
    <property type="entry name" value="UbiA_sf"/>
</dbReference>
<keyword evidence="2 5" id="KW-0812">Transmembrane</keyword>
<feature type="transmembrane region" description="Helical" evidence="5">
    <location>
        <begin position="210"/>
        <end position="232"/>
    </location>
</feature>
<feature type="transmembrane region" description="Helical" evidence="5">
    <location>
        <begin position="122"/>
        <end position="141"/>
    </location>
</feature>
<proteinExistence type="predicted"/>
<reference evidence="6 7" key="1">
    <citation type="journal article" date="2019" name="New Phytol.">
        <title>Comparative genomics reveals unique wood-decay strategies and fruiting body development in the Schizophyllaceae.</title>
        <authorList>
            <person name="Almasi E."/>
            <person name="Sahu N."/>
            <person name="Krizsan K."/>
            <person name="Balint B."/>
            <person name="Kovacs G.M."/>
            <person name="Kiss B."/>
            <person name="Cseklye J."/>
            <person name="Drula E."/>
            <person name="Henrissat B."/>
            <person name="Nagy I."/>
            <person name="Chovatia M."/>
            <person name="Adam C."/>
            <person name="LaButti K."/>
            <person name="Lipzen A."/>
            <person name="Riley R."/>
            <person name="Grigoriev I.V."/>
            <person name="Nagy L.G."/>
        </authorList>
    </citation>
    <scope>NUCLEOTIDE SEQUENCE [LARGE SCALE GENOMIC DNA]</scope>
    <source>
        <strain evidence="6 7">NL-1724</strain>
    </source>
</reference>
<protein>
    <submittedName>
        <fullName evidence="6">UbiA prenyltransferase family</fullName>
    </submittedName>
</protein>
<comment type="subcellular location">
    <subcellularLocation>
        <location evidence="1">Membrane</location>
        <topology evidence="1">Multi-pass membrane protein</topology>
    </subcellularLocation>
</comment>
<gene>
    <name evidence="6" type="ORF">BD626DRAFT_626913</name>
</gene>
<dbReference type="PANTHER" id="PTHR42723">
    <property type="entry name" value="CHLOROPHYLL SYNTHASE"/>
    <property type="match status" value="1"/>
</dbReference>
<feature type="transmembrane region" description="Helical" evidence="5">
    <location>
        <begin position="147"/>
        <end position="165"/>
    </location>
</feature>
<evidence type="ECO:0000313" key="7">
    <source>
        <dbReference type="Proteomes" id="UP000320762"/>
    </source>
</evidence>
<evidence type="ECO:0000256" key="4">
    <source>
        <dbReference type="ARBA" id="ARBA00023136"/>
    </source>
</evidence>
<dbReference type="GO" id="GO:0016765">
    <property type="term" value="F:transferase activity, transferring alkyl or aryl (other than methyl) groups"/>
    <property type="evidence" value="ECO:0007669"/>
    <property type="project" value="InterPro"/>
</dbReference>
<dbReference type="InterPro" id="IPR000537">
    <property type="entry name" value="UbiA_prenyltransferase"/>
</dbReference>
<dbReference type="EMBL" id="VDMD01000002">
    <property type="protein sequence ID" value="TRM68641.1"/>
    <property type="molecule type" value="Genomic_DNA"/>
</dbReference>
<evidence type="ECO:0000256" key="5">
    <source>
        <dbReference type="SAM" id="Phobius"/>
    </source>
</evidence>
<evidence type="ECO:0000256" key="1">
    <source>
        <dbReference type="ARBA" id="ARBA00004141"/>
    </source>
</evidence>
<dbReference type="Proteomes" id="UP000320762">
    <property type="component" value="Unassembled WGS sequence"/>
</dbReference>
<organism evidence="6 7">
    <name type="scientific">Schizophyllum amplum</name>
    <dbReference type="NCBI Taxonomy" id="97359"/>
    <lineage>
        <taxon>Eukaryota</taxon>
        <taxon>Fungi</taxon>
        <taxon>Dikarya</taxon>
        <taxon>Basidiomycota</taxon>
        <taxon>Agaricomycotina</taxon>
        <taxon>Agaricomycetes</taxon>
        <taxon>Agaricomycetidae</taxon>
        <taxon>Agaricales</taxon>
        <taxon>Schizophyllaceae</taxon>
        <taxon>Schizophyllum</taxon>
    </lineage>
</organism>
<sequence length="263" mass="28707">MKSDIGTVVLPAIALGISLVGLPDVDAFFEGLVWLLLHLLAFDTRNQIIGLEEDRLSKPNRPIAAGRISLRAAQILNVAFIGMSLLDSARHGLLVQSVIYQVCAAAYNDWDLARYWVTKSGMICIGLGIWCWGTVVCFDHGRPLSPTSVNALLITALLLATTVHAQDFRDVDGDAAIGRRTLPMVLSPAFGRWSLAALLVGWSAVLVRFWLLPAGVAALLYILAAVTSVAFVRSKSSEGDKDACWWYNAWFTACLTLPLFHRL</sequence>
<keyword evidence="7" id="KW-1185">Reference proteome</keyword>
<dbReference type="PANTHER" id="PTHR42723:SF1">
    <property type="entry name" value="CHLOROPHYLL SYNTHASE, CHLOROPLASTIC"/>
    <property type="match status" value="1"/>
</dbReference>
<feature type="transmembrane region" description="Helical" evidence="5">
    <location>
        <begin position="12"/>
        <end position="37"/>
    </location>
</feature>
<dbReference type="CDD" id="cd13965">
    <property type="entry name" value="PT_UbiA_3"/>
    <property type="match status" value="1"/>
</dbReference>
<keyword evidence="3 5" id="KW-1133">Transmembrane helix</keyword>
<feature type="transmembrane region" description="Helical" evidence="5">
    <location>
        <begin position="185"/>
        <end position="204"/>
    </location>
</feature>